<sequence>MKGLSSGRERKDGQEKEGIKVINEMGKRTFKSYKKCSVPVYQIRKNAYPTDTGSYIPIEKISENGVFQIEPDNKEGMVFDKMYRFTDINFDLEDDEGKRKVLQVWMEILRGMKVAFKVMVSGIERPQETVEQESRREPLHEGPIYVLTNEALNEVIGKKRKLGNNRIDYQYYLILSCVKQNMEEAVLFFNNLETSIVPYFYQLESELIPVDGINRLQILKSIYRPLEEERFSLTWEKLREERDYFRHILAPLTMEIEKKQLRLDARYGCVLLAREYPESLPDGFLTKFVKGLNFPVIATMDFSPLSKSDTKEMLSRKLMNIEGSIDRQQQQNNQRGAFLTDPSWDKRQQKQEISEELENAHLNDEVYFYTSLLIYVEGKCQEELDSRVERVKQQAAMEDVELEFLRGQQVEAFQTMLPTATRLVPVLRPMKVSSITAFCPYHVAELNDRSSSSAFYGINQGSKTLIFANKKNLKNGNGFIYAPPGSGKSFFVKLEIVQVLNYTYDDVLILDPANEYFDICEFYGGQVINFSNRTETHINPLWIPEDVYLDESLREGFISDKGVFMQRLFPYIKKKTLEGNEATYIDRSVRRLYEEVFRIFDEQGIMEEPTFLEYQRFLAEEPREKAGDILDAFELYVSGSSNVFAHKSNVDINSRMVVFGIRDLGETLKKPSMMIITELMTTRLTYNKRNHKATRVYGDELHVVFDDPEFALAWEKLWKVARKDGGITTGITQNISDSIMSKQAKTMVANSDVIGILSLSKTDRQDLPEIIDLTDTEMQYVDAKHKGMGLMKFGNTKVIFDARIDQDNILYWLFTTDPKESRQKQKRMKELKELIAKKKEEACMRDAKERDQIDRNGEASIAKLREVL</sequence>
<dbReference type="EMBL" id="JAMZFW010000001">
    <property type="protein sequence ID" value="MCP1100997.1"/>
    <property type="molecule type" value="Genomic_DNA"/>
</dbReference>
<dbReference type="InterPro" id="IPR027417">
    <property type="entry name" value="P-loop_NTPase"/>
</dbReference>
<keyword evidence="3" id="KW-1185">Reference proteome</keyword>
<dbReference type="InterPro" id="IPR051162">
    <property type="entry name" value="T4SS_component"/>
</dbReference>
<dbReference type="SUPFAM" id="SSF52540">
    <property type="entry name" value="P-loop containing nucleoside triphosphate hydrolases"/>
    <property type="match status" value="1"/>
</dbReference>
<dbReference type="Gene3D" id="3.40.50.300">
    <property type="entry name" value="P-loop containing nucleotide triphosphate hydrolases"/>
    <property type="match status" value="1"/>
</dbReference>
<evidence type="ECO:0000313" key="3">
    <source>
        <dbReference type="Proteomes" id="UP001523566"/>
    </source>
</evidence>
<dbReference type="Gene3D" id="1.10.8.730">
    <property type="match status" value="1"/>
</dbReference>
<evidence type="ECO:0000313" key="2">
    <source>
        <dbReference type="EMBL" id="MCP1100997.1"/>
    </source>
</evidence>
<dbReference type="PANTHER" id="PTHR30121">
    <property type="entry name" value="UNCHARACTERIZED PROTEIN YJGR-RELATED"/>
    <property type="match status" value="1"/>
</dbReference>
<dbReference type="Pfam" id="PF19044">
    <property type="entry name" value="P-loop_TraG"/>
    <property type="match status" value="1"/>
</dbReference>
<comment type="caution">
    <text evidence="2">The sequence shown here is derived from an EMBL/GenBank/DDBJ whole genome shotgun (WGS) entry which is preliminary data.</text>
</comment>
<protein>
    <recommendedName>
        <fullName evidence="1">TraG P-loop domain-containing protein</fullName>
    </recommendedName>
</protein>
<evidence type="ECO:0000259" key="1">
    <source>
        <dbReference type="Pfam" id="PF19044"/>
    </source>
</evidence>
<dbReference type="RefSeq" id="WP_262064782.1">
    <property type="nucleotide sequence ID" value="NZ_JAMXOD010000001.1"/>
</dbReference>
<dbReference type="Proteomes" id="UP001523566">
    <property type="component" value="Unassembled WGS sequence"/>
</dbReference>
<dbReference type="InterPro" id="IPR043964">
    <property type="entry name" value="P-loop_TraG"/>
</dbReference>
<dbReference type="PANTHER" id="PTHR30121:SF6">
    <property type="entry name" value="SLR6007 PROTEIN"/>
    <property type="match status" value="1"/>
</dbReference>
<organism evidence="2 3">
    <name type="scientific">Aequitasia blattaphilus</name>
    <dbReference type="NCBI Taxonomy" id="2949332"/>
    <lineage>
        <taxon>Bacteria</taxon>
        <taxon>Bacillati</taxon>
        <taxon>Bacillota</taxon>
        <taxon>Clostridia</taxon>
        <taxon>Lachnospirales</taxon>
        <taxon>Lachnospiraceae</taxon>
        <taxon>Aequitasia</taxon>
    </lineage>
</organism>
<feature type="domain" description="TraG P-loop" evidence="1">
    <location>
        <begin position="470"/>
        <end position="781"/>
    </location>
</feature>
<reference evidence="2 3" key="1">
    <citation type="journal article" date="2022" name="Genome Biol. Evol.">
        <title>Host diet, physiology and behaviors set the stage for Lachnospiraceae cladogenesis.</title>
        <authorList>
            <person name="Vera-Ponce De Leon A."/>
            <person name="Schneider M."/>
            <person name="Jahnes B.C."/>
            <person name="Sadowski V."/>
            <person name="Camuy-Velez L.A."/>
            <person name="Duan J."/>
            <person name="Sabree Z.L."/>
        </authorList>
    </citation>
    <scope>NUCLEOTIDE SEQUENCE [LARGE SCALE GENOMIC DNA]</scope>
    <source>
        <strain evidence="2 3">PAL113</strain>
    </source>
</reference>
<dbReference type="NCBIfam" id="NF045971">
    <property type="entry name" value="conju_CD1110"/>
    <property type="match status" value="1"/>
</dbReference>
<accession>A0ABT1E7N6</accession>
<name>A0ABT1E7N6_9FIRM</name>
<gene>
    <name evidence="2" type="ORF">NK125_01045</name>
</gene>
<proteinExistence type="predicted"/>